<dbReference type="InterPro" id="IPR000717">
    <property type="entry name" value="PCI_dom"/>
</dbReference>
<dbReference type="InterPro" id="IPR054559">
    <property type="entry name" value="PSMD12-CSN4-like_N"/>
</dbReference>
<dbReference type="FunFam" id="1.10.10.10:FF:000070">
    <property type="entry name" value="26S proteasome non-ATPase regulatory subunit 12"/>
    <property type="match status" value="1"/>
</dbReference>
<feature type="non-terminal residue" evidence="4">
    <location>
        <position position="1"/>
    </location>
</feature>
<dbReference type="InterPro" id="IPR040896">
    <property type="entry name" value="RPN5_C"/>
</dbReference>
<dbReference type="Pfam" id="PF22241">
    <property type="entry name" value="PSMD12-CSN4_N"/>
    <property type="match status" value="1"/>
</dbReference>
<evidence type="ECO:0000313" key="5">
    <source>
        <dbReference type="Proteomes" id="UP000669903"/>
    </source>
</evidence>
<dbReference type="InterPro" id="IPR036390">
    <property type="entry name" value="WH_DNA-bd_sf"/>
</dbReference>
<dbReference type="InterPro" id="IPR040134">
    <property type="entry name" value="PSMD12/CSN4"/>
</dbReference>
<dbReference type="InterPro" id="IPR036388">
    <property type="entry name" value="WH-like_DNA-bd_sf"/>
</dbReference>
<evidence type="ECO:0000256" key="1">
    <source>
        <dbReference type="ARBA" id="ARBA00006397"/>
    </source>
</evidence>
<feature type="non-terminal residue" evidence="4">
    <location>
        <position position="476"/>
    </location>
</feature>
<dbReference type="EMBL" id="JAANIC010003549">
    <property type="protein sequence ID" value="KAG5339015.1"/>
    <property type="molecule type" value="Genomic_DNA"/>
</dbReference>
<reference evidence="4" key="1">
    <citation type="submission" date="2020-03" db="EMBL/GenBank/DDBJ databases">
        <title>Relaxed selection underlies rapid genomic changes in the transitions from sociality to social parasitism in ants.</title>
        <authorList>
            <person name="Bi X."/>
        </authorList>
    </citation>
    <scope>NUCLEOTIDE SEQUENCE</scope>
    <source>
        <strain evidence="4">BGI-DK2014a</strain>
        <tissue evidence="4">Whole body</tissue>
    </source>
</reference>
<dbReference type="Pfam" id="PF01399">
    <property type="entry name" value="PCI"/>
    <property type="match status" value="1"/>
</dbReference>
<name>A0A836GEJ9_9HYME</name>
<evidence type="ECO:0000313" key="4">
    <source>
        <dbReference type="EMBL" id="KAG5339015.1"/>
    </source>
</evidence>
<dbReference type="SMART" id="SM00088">
    <property type="entry name" value="PINT"/>
    <property type="match status" value="1"/>
</dbReference>
<comment type="caution">
    <text evidence="4">The sequence shown here is derived from an EMBL/GenBank/DDBJ whole genome shotgun (WGS) entry which is preliminary data.</text>
</comment>
<dbReference type="SUPFAM" id="SSF46785">
    <property type="entry name" value="Winged helix' DNA-binding domain"/>
    <property type="match status" value="1"/>
</dbReference>
<feature type="domain" description="PCI" evidence="3">
    <location>
        <begin position="267"/>
        <end position="439"/>
    </location>
</feature>
<dbReference type="PANTHER" id="PTHR10855">
    <property type="entry name" value="26S PROTEASOME NON-ATPASE REGULATORY SUBUNIT 12/COP9 SIGNALOSOME COMPLEX SUBUNIT 4"/>
    <property type="match status" value="1"/>
</dbReference>
<evidence type="ECO:0000259" key="3">
    <source>
        <dbReference type="PROSITE" id="PS50250"/>
    </source>
</evidence>
<keyword evidence="5" id="KW-1185">Reference proteome</keyword>
<dbReference type="PROSITE" id="PS50250">
    <property type="entry name" value="PCI"/>
    <property type="match status" value="1"/>
</dbReference>
<keyword evidence="2" id="KW-0647">Proteasome</keyword>
<comment type="similarity">
    <text evidence="1">Belongs to the proteasome subunit p55 family.</text>
</comment>
<gene>
    <name evidence="4" type="primary">Psmd12</name>
    <name evidence="4" type="ORF">G6Z76_0000903</name>
</gene>
<dbReference type="Gene3D" id="1.10.10.10">
    <property type="entry name" value="Winged helix-like DNA-binding domain superfamily/Winged helix DNA-binding domain"/>
    <property type="match status" value="1"/>
</dbReference>
<dbReference type="GO" id="GO:0005634">
    <property type="term" value="C:nucleus"/>
    <property type="evidence" value="ECO:0007669"/>
    <property type="project" value="UniProtKB-ARBA"/>
</dbReference>
<protein>
    <submittedName>
        <fullName evidence="4">PSD12 ATPase</fullName>
    </submittedName>
</protein>
<dbReference type="PANTHER" id="PTHR10855:SF1">
    <property type="entry name" value="26S PROTEASOME NON-ATPASE REGULATORY SUBUNIT 12"/>
    <property type="match status" value="1"/>
</dbReference>
<dbReference type="AlphaFoldDB" id="A0A836GEJ9"/>
<sequence>MAEAIMDNSGRLMKMEVDYSNTCDTKIPECKKLASEGKLHDALDQLLALEKLTRTVADMASTSRLLVTIVEICLEAKNWSALNEHIILLSKRRSQLKQAVTKMVQECCTYIDKMPNKETMVKLIETLRLVTEGKIYVEVERARLTHRLAEIKEAEGDIAGAAAVMLELQVETYGSMSRREKASLILEQMRLCLAKQDFMRTQIIAKKINVKFFSDENDEETQTLKLKYYEYVCHILYPYLLYISYNELHFVFSLMMELARHEGWHLELCRHNRAVLETPTIRDDPEKRRIALSRAVLYLVLAPHEPEQADLTHRLLADKLLDEIPTYKELLRLFVNPELIKWSGLCEIYEKDLRLTEVFSSSTEEGCKRWTDLRNRVVEHNIRIMAKYYTKITLTRMAELLDLPTEETEACLCNLVETGVINARTDRPAGVVRFTGTQEPAALLDTWAASLSKLMGLVNHTTHLIHQEEMLAVAQS</sequence>
<evidence type="ECO:0000256" key="2">
    <source>
        <dbReference type="ARBA" id="ARBA00022942"/>
    </source>
</evidence>
<dbReference type="Pfam" id="PF18098">
    <property type="entry name" value="RPN5_C"/>
    <property type="match status" value="1"/>
</dbReference>
<dbReference type="Proteomes" id="UP000669903">
    <property type="component" value="Unassembled WGS sequence"/>
</dbReference>
<dbReference type="GO" id="GO:0008541">
    <property type="term" value="C:proteasome regulatory particle, lid subcomplex"/>
    <property type="evidence" value="ECO:0007669"/>
    <property type="project" value="TreeGrafter"/>
</dbReference>
<dbReference type="GO" id="GO:0005737">
    <property type="term" value="C:cytoplasm"/>
    <property type="evidence" value="ECO:0007669"/>
    <property type="project" value="TreeGrafter"/>
</dbReference>
<organism evidence="4 5">
    <name type="scientific">Acromyrmex charruanus</name>
    <dbReference type="NCBI Taxonomy" id="2715315"/>
    <lineage>
        <taxon>Eukaryota</taxon>
        <taxon>Metazoa</taxon>
        <taxon>Ecdysozoa</taxon>
        <taxon>Arthropoda</taxon>
        <taxon>Hexapoda</taxon>
        <taxon>Insecta</taxon>
        <taxon>Pterygota</taxon>
        <taxon>Neoptera</taxon>
        <taxon>Endopterygota</taxon>
        <taxon>Hymenoptera</taxon>
        <taxon>Apocrita</taxon>
        <taxon>Aculeata</taxon>
        <taxon>Formicoidea</taxon>
        <taxon>Formicidae</taxon>
        <taxon>Myrmicinae</taxon>
        <taxon>Acromyrmex</taxon>
    </lineage>
</organism>
<accession>A0A836GEJ9</accession>
<proteinExistence type="inferred from homology"/>